<evidence type="ECO:0000313" key="1">
    <source>
        <dbReference type="EMBL" id="PCD46149.1"/>
    </source>
</evidence>
<organism evidence="1 2">
    <name type="scientific">Fusarium oxysporum f. sp. radicis-cucumerinum</name>
    <dbReference type="NCBI Taxonomy" id="327505"/>
    <lineage>
        <taxon>Eukaryota</taxon>
        <taxon>Fungi</taxon>
        <taxon>Dikarya</taxon>
        <taxon>Ascomycota</taxon>
        <taxon>Pezizomycotina</taxon>
        <taxon>Sordariomycetes</taxon>
        <taxon>Hypocreomycetidae</taxon>
        <taxon>Hypocreales</taxon>
        <taxon>Nectriaceae</taxon>
        <taxon>Fusarium</taxon>
        <taxon>Fusarium oxysporum species complex</taxon>
    </lineage>
</organism>
<name>A0A2H3I9F0_FUSOX</name>
<dbReference type="EMBL" id="MABQ02000001">
    <property type="protein sequence ID" value="PCD46149.1"/>
    <property type="molecule type" value="Genomic_DNA"/>
</dbReference>
<proteinExistence type="predicted"/>
<reference evidence="1 2" key="2">
    <citation type="journal article" date="2017" name="Sci. Rep.">
        <title>A mobile pathogenicity chromosome in Fusarium oxysporum for infection of multiple cucurbit species.</title>
        <authorList>
            <person name="van Dam P."/>
            <person name="Fokkens L."/>
            <person name="Ayukawa Y."/>
            <person name="van der Gragt M."/>
            <person name="Ter Horst A."/>
            <person name="Brankovics B."/>
            <person name="Houterman P.M."/>
            <person name="Arie T."/>
            <person name="Rep M."/>
        </authorList>
    </citation>
    <scope>NUCLEOTIDE SEQUENCE [LARGE SCALE GENOMIC DNA]</scope>
    <source>
        <strain evidence="1 2">Forc016</strain>
    </source>
</reference>
<dbReference type="Proteomes" id="UP000219602">
    <property type="component" value="Chromosome 1"/>
</dbReference>
<gene>
    <name evidence="1" type="ORF">AU210_001561</name>
</gene>
<comment type="caution">
    <text evidence="1">The sequence shown here is derived from an EMBL/GenBank/DDBJ whole genome shotgun (WGS) entry which is preliminary data.</text>
</comment>
<evidence type="ECO:0000313" key="2">
    <source>
        <dbReference type="Proteomes" id="UP000219602"/>
    </source>
</evidence>
<sequence>MNGARDAGKCTKGGKSFYNYITQCTAVIHYQPQLSALSLPLASLYTLIQKTSLLYVRNQEIAMSTTEKKDTTEPVDKEAIRELINELEHKLDALYTLSDEVNRGILESKDALESVREKRVKVLRARLDRIFQQWNIGSLTSNHHPAIRFAMVDARMIGNTTNELSTKKIEDQTVRQ</sequence>
<dbReference type="AlphaFoldDB" id="A0A2H3I9F0"/>
<protein>
    <submittedName>
        <fullName evidence="1">Uncharacterized protein</fullName>
    </submittedName>
</protein>
<accession>A0A2H3I9F0</accession>
<reference evidence="1 2" key="1">
    <citation type="journal article" date="2016" name="Environ. Microbiol.">
        <title>Effector profiles distinguish formae speciales of Fusarium oxysporum.</title>
        <authorList>
            <person name="van Dam P."/>
            <person name="Fokkens L."/>
            <person name="Schmidt S.M."/>
            <person name="Linmans J.H."/>
            <person name="Kistler H.C."/>
            <person name="Ma L.J."/>
            <person name="Rep M."/>
        </authorList>
    </citation>
    <scope>NUCLEOTIDE SEQUENCE [LARGE SCALE GENOMIC DNA]</scope>
    <source>
        <strain evidence="1 2">Forc016</strain>
    </source>
</reference>